<dbReference type="GO" id="GO:0009401">
    <property type="term" value="P:phosphoenolpyruvate-dependent sugar phosphotransferase system"/>
    <property type="evidence" value="ECO:0007669"/>
    <property type="project" value="UniProtKB-KW"/>
</dbReference>
<organism evidence="10">
    <name type="scientific">uncultured Eubacteriales bacterium</name>
    <dbReference type="NCBI Taxonomy" id="172733"/>
    <lineage>
        <taxon>Bacteria</taxon>
        <taxon>Bacillati</taxon>
        <taxon>Bacillota</taxon>
        <taxon>Clostridia</taxon>
        <taxon>Eubacteriales</taxon>
        <taxon>environmental samples</taxon>
    </lineage>
</organism>
<evidence type="ECO:0000256" key="1">
    <source>
        <dbReference type="ARBA" id="ARBA00004651"/>
    </source>
</evidence>
<keyword evidence="5" id="KW-0598">Phosphotransferase system</keyword>
<keyword evidence="7 9" id="KW-1133">Transmembrane helix</keyword>
<evidence type="ECO:0000256" key="9">
    <source>
        <dbReference type="SAM" id="Phobius"/>
    </source>
</evidence>
<protein>
    <recommendedName>
        <fullName evidence="11">PTS system galactitol-specific EIIC component</fullName>
    </recommendedName>
</protein>
<comment type="subcellular location">
    <subcellularLocation>
        <location evidence="1">Cell membrane</location>
        <topology evidence="1">Multi-pass membrane protein</topology>
    </subcellularLocation>
</comment>
<dbReference type="EMBL" id="FLUN01000001">
    <property type="protein sequence ID" value="SBW09765.1"/>
    <property type="molecule type" value="Genomic_DNA"/>
</dbReference>
<dbReference type="GO" id="GO:0005886">
    <property type="term" value="C:plasma membrane"/>
    <property type="evidence" value="ECO:0007669"/>
    <property type="project" value="UniProtKB-SubCell"/>
</dbReference>
<evidence type="ECO:0000256" key="6">
    <source>
        <dbReference type="ARBA" id="ARBA00022692"/>
    </source>
</evidence>
<keyword evidence="4" id="KW-0762">Sugar transport</keyword>
<dbReference type="GO" id="GO:0015577">
    <property type="term" value="F:galactitol transmembrane transporter activity"/>
    <property type="evidence" value="ECO:0007669"/>
    <property type="project" value="InterPro"/>
</dbReference>
<dbReference type="PANTHER" id="PTHR37324:SF2">
    <property type="entry name" value="PTS SYSTEM GALACTITOL-SPECIFIC EIIC COMPONENT"/>
    <property type="match status" value="1"/>
</dbReference>
<evidence type="ECO:0000256" key="4">
    <source>
        <dbReference type="ARBA" id="ARBA00022597"/>
    </source>
</evidence>
<feature type="transmembrane region" description="Helical" evidence="9">
    <location>
        <begin position="149"/>
        <end position="168"/>
    </location>
</feature>
<keyword evidence="3" id="KW-1003">Cell membrane</keyword>
<gene>
    <name evidence="10" type="ORF">KL86CLO1_12732</name>
</gene>
<keyword evidence="2" id="KW-0813">Transport</keyword>
<accession>A0A212KE10</accession>
<evidence type="ECO:0000256" key="2">
    <source>
        <dbReference type="ARBA" id="ARBA00022448"/>
    </source>
</evidence>
<sequence length="480" mass="51823">MDAFFSTLKVFFDTFGNYITVPIIIFVICLIFGTPVKKSFASAVLVGVGLKGMAFITSAFGAVLSPLVQQIVDATGINLPALDIGWQAVASVAYSTDIGMMFIGVGLIFQIVIWMLKVTDIFMPSDLWNNYSIIVWGSMLYQLKNNLLMAFFLMLFINLVTLLIAEVVQKRWSTYYRYPGCAMTAPHHMGDAPMYLVLNILLSKIGFDKIKADPDTIRKRIGFLGEPMYIGLIVGIILGVVGNITNLTTIAAWGQVANVAVTCAAVMAIFPKIAGLFASGFTALTDYSRKKLKKSKFGKDREFIISVNDALGYGETATLTTGLLVIPFAVLLAFIMPGNIVIPVMVLPSLPYMVEVPVSLSGGNIVKSWVMACIVFVAKIMMASYWAATFTQVAAGAGFDAAVTALAGGTLIIGFIMSNCTAGVITMAFLTMNPIIIAAVIAVYVVLFVLFKKNKYAVWNYLEKGAGCEPLKNPSETAAA</sequence>
<feature type="transmembrane region" description="Helical" evidence="9">
    <location>
        <begin position="366"/>
        <end position="387"/>
    </location>
</feature>
<keyword evidence="6 9" id="KW-0812">Transmembrane</keyword>
<dbReference type="AlphaFoldDB" id="A0A212KE10"/>
<feature type="transmembrane region" description="Helical" evidence="9">
    <location>
        <begin position="228"/>
        <end position="253"/>
    </location>
</feature>
<feature type="transmembrane region" description="Helical" evidence="9">
    <location>
        <begin position="399"/>
        <end position="418"/>
    </location>
</feature>
<dbReference type="InterPro" id="IPR013853">
    <property type="entry name" value="EIIC-GAT"/>
</dbReference>
<evidence type="ECO:0000256" key="7">
    <source>
        <dbReference type="ARBA" id="ARBA00022989"/>
    </source>
</evidence>
<reference evidence="10" key="1">
    <citation type="submission" date="2016-04" db="EMBL/GenBank/DDBJ databases">
        <authorList>
            <person name="Evans L.H."/>
            <person name="Alamgir A."/>
            <person name="Owens N."/>
            <person name="Weber N.D."/>
            <person name="Virtaneva K."/>
            <person name="Barbian K."/>
            <person name="Babar A."/>
            <person name="Rosenke K."/>
        </authorList>
    </citation>
    <scope>NUCLEOTIDE SEQUENCE</scope>
    <source>
        <strain evidence="10">86</strain>
    </source>
</reference>
<feature type="transmembrane region" description="Helical" evidence="9">
    <location>
        <begin position="15"/>
        <end position="33"/>
    </location>
</feature>
<feature type="transmembrane region" description="Helical" evidence="9">
    <location>
        <begin position="323"/>
        <end position="346"/>
    </location>
</feature>
<dbReference type="PIRSF" id="PIRSF006304">
    <property type="entry name" value="GatC"/>
    <property type="match status" value="1"/>
</dbReference>
<dbReference type="InterPro" id="IPR004703">
    <property type="entry name" value="PTS_sugar-sp_permease"/>
</dbReference>
<evidence type="ECO:0008006" key="11">
    <source>
        <dbReference type="Google" id="ProtNLM"/>
    </source>
</evidence>
<feature type="transmembrane region" description="Helical" evidence="9">
    <location>
        <begin position="84"/>
        <end position="115"/>
    </location>
</feature>
<feature type="transmembrane region" description="Helical" evidence="9">
    <location>
        <begin position="259"/>
        <end position="284"/>
    </location>
</feature>
<name>A0A212KE10_9FIRM</name>
<feature type="transmembrane region" description="Helical" evidence="9">
    <location>
        <begin position="424"/>
        <end position="451"/>
    </location>
</feature>
<dbReference type="Pfam" id="PF03611">
    <property type="entry name" value="EIIC-GAT"/>
    <property type="match status" value="1"/>
</dbReference>
<feature type="transmembrane region" description="Helical" evidence="9">
    <location>
        <begin position="40"/>
        <end position="64"/>
    </location>
</feature>
<evidence type="ECO:0000313" key="10">
    <source>
        <dbReference type="EMBL" id="SBW09765.1"/>
    </source>
</evidence>
<evidence type="ECO:0000256" key="8">
    <source>
        <dbReference type="ARBA" id="ARBA00023136"/>
    </source>
</evidence>
<keyword evidence="8 9" id="KW-0472">Membrane</keyword>
<evidence type="ECO:0000256" key="5">
    <source>
        <dbReference type="ARBA" id="ARBA00022683"/>
    </source>
</evidence>
<dbReference type="PANTHER" id="PTHR37324">
    <property type="entry name" value="PTS SYSTEM GALACTITOL-SPECIFIC EIIC COMPONENT"/>
    <property type="match status" value="1"/>
</dbReference>
<evidence type="ECO:0000256" key="3">
    <source>
        <dbReference type="ARBA" id="ARBA00022475"/>
    </source>
</evidence>
<proteinExistence type="predicted"/>